<keyword evidence="3" id="KW-1185">Reference proteome</keyword>
<gene>
    <name evidence="2" type="ORF">Agub_g5632</name>
</gene>
<proteinExistence type="predicted"/>
<evidence type="ECO:0000313" key="3">
    <source>
        <dbReference type="Proteomes" id="UP001054857"/>
    </source>
</evidence>
<feature type="compositionally biased region" description="Low complexity" evidence="1">
    <location>
        <begin position="290"/>
        <end position="305"/>
    </location>
</feature>
<dbReference type="AlphaFoldDB" id="A0AAD3DM49"/>
<feature type="non-terminal residue" evidence="2">
    <location>
        <position position="1"/>
    </location>
</feature>
<dbReference type="Proteomes" id="UP001054857">
    <property type="component" value="Unassembled WGS sequence"/>
</dbReference>
<comment type="caution">
    <text evidence="2">The sequence shown here is derived from an EMBL/GenBank/DDBJ whole genome shotgun (WGS) entry which is preliminary data.</text>
</comment>
<evidence type="ECO:0000256" key="1">
    <source>
        <dbReference type="SAM" id="MobiDB-lite"/>
    </source>
</evidence>
<name>A0AAD3DM49_9CHLO</name>
<accession>A0AAD3DM49</accession>
<sequence length="389" mass="39153">GTRSSRNRCMLLRFSLNAEEDGMYDSCVARGCGSGGGGGEGVLGASAGTGAAAAATAAANGSADVASAGTDCVVAVQLPDLVTASCPLLPYLPPERCGSSLSKQGWREQRQRRKVLQPDADIGTDCTANLPQLPYPATLVGCSSGRLQLLTPEHFVHGAYGNGTARMPAAVANGSVHVHPAEGGSVAAPSVTLPGPVESICLLPRLAKLPAPATDEPYDAAGPDNDHYRYSGDDDECGAAAAEQHNRRRSRHSQGGGGVFFAGALCGDVNRSLVVVRVRQKLETQRRKQGQQQQQQRGRGASGSASAVAEVHGQGFCCSPWSLQRLFVVPGVQALLAVPLPSAFTVALAPAPGSGGGGGGSRGGGGGAASVALAVSVSAVVVVAGAAEG</sequence>
<organism evidence="2 3">
    <name type="scientific">Astrephomene gubernaculifera</name>
    <dbReference type="NCBI Taxonomy" id="47775"/>
    <lineage>
        <taxon>Eukaryota</taxon>
        <taxon>Viridiplantae</taxon>
        <taxon>Chlorophyta</taxon>
        <taxon>core chlorophytes</taxon>
        <taxon>Chlorophyceae</taxon>
        <taxon>CS clade</taxon>
        <taxon>Chlamydomonadales</taxon>
        <taxon>Astrephomenaceae</taxon>
        <taxon>Astrephomene</taxon>
    </lineage>
</organism>
<reference evidence="2 3" key="1">
    <citation type="journal article" date="2021" name="Sci. Rep.">
        <title>Genome sequencing of the multicellular alga Astrephomene provides insights into convergent evolution of germ-soma differentiation.</title>
        <authorList>
            <person name="Yamashita S."/>
            <person name="Yamamoto K."/>
            <person name="Matsuzaki R."/>
            <person name="Suzuki S."/>
            <person name="Yamaguchi H."/>
            <person name="Hirooka S."/>
            <person name="Minakuchi Y."/>
            <person name="Miyagishima S."/>
            <person name="Kawachi M."/>
            <person name="Toyoda A."/>
            <person name="Nozaki H."/>
        </authorList>
    </citation>
    <scope>NUCLEOTIDE SEQUENCE [LARGE SCALE GENOMIC DNA]</scope>
    <source>
        <strain evidence="2 3">NIES-4017</strain>
    </source>
</reference>
<feature type="region of interest" description="Disordered" evidence="1">
    <location>
        <begin position="283"/>
        <end position="305"/>
    </location>
</feature>
<dbReference type="EMBL" id="BMAR01000007">
    <property type="protein sequence ID" value="GFR44400.1"/>
    <property type="molecule type" value="Genomic_DNA"/>
</dbReference>
<evidence type="ECO:0000313" key="2">
    <source>
        <dbReference type="EMBL" id="GFR44400.1"/>
    </source>
</evidence>
<protein>
    <submittedName>
        <fullName evidence="2">Uncharacterized protein</fullName>
    </submittedName>
</protein>
<feature type="non-terminal residue" evidence="2">
    <location>
        <position position="389"/>
    </location>
</feature>
<feature type="region of interest" description="Disordered" evidence="1">
    <location>
        <begin position="214"/>
        <end position="254"/>
    </location>
</feature>